<protein>
    <submittedName>
        <fullName evidence="1">Uncharacterized protein</fullName>
    </submittedName>
</protein>
<dbReference type="AlphaFoldDB" id="A0A0E9SF75"/>
<organism evidence="1">
    <name type="scientific">Anguilla anguilla</name>
    <name type="common">European freshwater eel</name>
    <name type="synonym">Muraena anguilla</name>
    <dbReference type="NCBI Taxonomy" id="7936"/>
    <lineage>
        <taxon>Eukaryota</taxon>
        <taxon>Metazoa</taxon>
        <taxon>Chordata</taxon>
        <taxon>Craniata</taxon>
        <taxon>Vertebrata</taxon>
        <taxon>Euteleostomi</taxon>
        <taxon>Actinopterygii</taxon>
        <taxon>Neopterygii</taxon>
        <taxon>Teleostei</taxon>
        <taxon>Anguilliformes</taxon>
        <taxon>Anguillidae</taxon>
        <taxon>Anguilla</taxon>
    </lineage>
</organism>
<name>A0A0E9SF75_ANGAN</name>
<sequence>MKYNPQMSKVLLYVCITYRCISNTYIMSVCILSTIHNCLLIEVVHTEEILSLVP</sequence>
<dbReference type="EMBL" id="GBXM01068548">
    <property type="protein sequence ID" value="JAH40029.1"/>
    <property type="molecule type" value="Transcribed_RNA"/>
</dbReference>
<reference evidence="1" key="1">
    <citation type="submission" date="2014-11" db="EMBL/GenBank/DDBJ databases">
        <authorList>
            <person name="Amaro Gonzalez C."/>
        </authorList>
    </citation>
    <scope>NUCLEOTIDE SEQUENCE</scope>
</reference>
<dbReference type="EMBL" id="GBXM01080380">
    <property type="protein sequence ID" value="JAH28197.1"/>
    <property type="molecule type" value="Transcribed_RNA"/>
</dbReference>
<accession>A0A0E9SF75</accession>
<reference evidence="1" key="2">
    <citation type="journal article" date="2015" name="Fish Shellfish Immunol.">
        <title>Early steps in the European eel (Anguilla anguilla)-Vibrio vulnificus interaction in the gills: Role of the RtxA13 toxin.</title>
        <authorList>
            <person name="Callol A."/>
            <person name="Pajuelo D."/>
            <person name="Ebbesson L."/>
            <person name="Teles M."/>
            <person name="MacKenzie S."/>
            <person name="Amaro C."/>
        </authorList>
    </citation>
    <scope>NUCLEOTIDE SEQUENCE</scope>
</reference>
<proteinExistence type="predicted"/>
<evidence type="ECO:0000313" key="1">
    <source>
        <dbReference type="EMBL" id="JAH40029.1"/>
    </source>
</evidence>